<protein>
    <submittedName>
        <fullName evidence="2">GcrA cell cycle regulator</fullName>
    </submittedName>
</protein>
<dbReference type="AlphaFoldDB" id="A0A0A8K1D1"/>
<dbReference type="Gene3D" id="1.10.10.60">
    <property type="entry name" value="Homeodomain-like"/>
    <property type="match status" value="1"/>
</dbReference>
<dbReference type="EMBL" id="AP014648">
    <property type="protein sequence ID" value="BAQ16297.1"/>
    <property type="molecule type" value="Genomic_DNA"/>
</dbReference>
<dbReference type="OrthoDB" id="9798071at2"/>
<evidence type="ECO:0000256" key="1">
    <source>
        <dbReference type="SAM" id="MobiDB-lite"/>
    </source>
</evidence>
<dbReference type="HOGENOM" id="CLU_096417_1_0_5"/>
<keyword evidence="3" id="KW-1185">Reference proteome</keyword>
<proteinExistence type="predicted"/>
<dbReference type="STRING" id="1384459.GL4_0835"/>
<organism evidence="2 3">
    <name type="scientific">Methyloceanibacter caenitepidi</name>
    <dbReference type="NCBI Taxonomy" id="1384459"/>
    <lineage>
        <taxon>Bacteria</taxon>
        <taxon>Pseudomonadati</taxon>
        <taxon>Pseudomonadota</taxon>
        <taxon>Alphaproteobacteria</taxon>
        <taxon>Hyphomicrobiales</taxon>
        <taxon>Hyphomicrobiaceae</taxon>
        <taxon>Methyloceanibacter</taxon>
    </lineage>
</organism>
<reference evidence="2 3" key="1">
    <citation type="submission" date="2014-09" db="EMBL/GenBank/DDBJ databases">
        <title>Genome sequencing of Methyloceanibacter caenitepidi Gela4.</title>
        <authorList>
            <person name="Takeuchi M."/>
            <person name="Susumu S."/>
            <person name="Kamagata Y."/>
            <person name="Oshima K."/>
            <person name="Hattori M."/>
            <person name="Iwasaki W."/>
        </authorList>
    </citation>
    <scope>NUCLEOTIDE SEQUENCE [LARGE SCALE GENOMIC DNA]</scope>
    <source>
        <strain evidence="2 3">Gela4</strain>
    </source>
</reference>
<accession>A0A0A8K1D1</accession>
<name>A0A0A8K1D1_9HYPH</name>
<dbReference type="RefSeq" id="WP_045364841.1">
    <property type="nucleotide sequence ID" value="NZ_AP014648.1"/>
</dbReference>
<dbReference type="InterPro" id="IPR011681">
    <property type="entry name" value="GcrA"/>
</dbReference>
<sequence>MAWTDERVELLKKLWSEGLSASQIAGRLGGVTRNAVIGKVHRLGLSGRATSSRSSVPRPRRTQAPRQNRAPSITFGTRGNVALKPTYEEEYEAAPAPAPVEELVIPLHERATILTLKESMCKWPIGDPTEEGFHFCGRKKTGLSPYCEHHARMAFQPVQSRRREKRSATG</sequence>
<feature type="compositionally biased region" description="Polar residues" evidence="1">
    <location>
        <begin position="64"/>
        <end position="77"/>
    </location>
</feature>
<dbReference type="Pfam" id="PF07750">
    <property type="entry name" value="GcrA"/>
    <property type="match status" value="1"/>
</dbReference>
<feature type="region of interest" description="Disordered" evidence="1">
    <location>
        <begin position="46"/>
        <end position="78"/>
    </location>
</feature>
<evidence type="ECO:0000313" key="2">
    <source>
        <dbReference type="EMBL" id="BAQ16297.1"/>
    </source>
</evidence>
<dbReference type="Proteomes" id="UP000031643">
    <property type="component" value="Chromosome"/>
</dbReference>
<dbReference type="KEGG" id="mcg:GL4_0835"/>
<evidence type="ECO:0000313" key="3">
    <source>
        <dbReference type="Proteomes" id="UP000031643"/>
    </source>
</evidence>
<gene>
    <name evidence="2" type="ORF">GL4_0835</name>
</gene>